<protein>
    <recommendedName>
        <fullName evidence="6">Fe2OG dioxygenase domain-containing protein</fullName>
    </recommendedName>
</protein>
<evidence type="ECO:0000256" key="1">
    <source>
        <dbReference type="ARBA" id="ARBA00008056"/>
    </source>
</evidence>
<dbReference type="PRINTS" id="PR00682">
    <property type="entry name" value="IPNSYNTHASE"/>
</dbReference>
<feature type="domain" description="Fe2OG dioxygenase" evidence="6">
    <location>
        <begin position="205"/>
        <end position="317"/>
    </location>
</feature>
<gene>
    <name evidence="7" type="ORF">HMPREF1541_05430</name>
</gene>
<dbReference type="Gene3D" id="2.60.120.330">
    <property type="entry name" value="B-lactam Antibiotic, Isopenicillin N Synthase, Chain"/>
    <property type="match status" value="1"/>
</dbReference>
<keyword evidence="8" id="KW-1185">Reference proteome</keyword>
<dbReference type="VEuPathDB" id="FungiDB:HMPREF1541_05430"/>
<dbReference type="PROSITE" id="PS51471">
    <property type="entry name" value="FE2OG_OXY"/>
    <property type="match status" value="1"/>
</dbReference>
<evidence type="ECO:0000313" key="7">
    <source>
        <dbReference type="EMBL" id="ETN39207.1"/>
    </source>
</evidence>
<dbReference type="Pfam" id="PF03171">
    <property type="entry name" value="2OG-FeII_Oxy"/>
    <property type="match status" value="1"/>
</dbReference>
<evidence type="ECO:0000256" key="2">
    <source>
        <dbReference type="ARBA" id="ARBA00022723"/>
    </source>
</evidence>
<keyword evidence="4 5" id="KW-0408">Iron</keyword>
<keyword evidence="3 5" id="KW-0560">Oxidoreductase</keyword>
<dbReference type="InterPro" id="IPR005123">
    <property type="entry name" value="Oxoglu/Fe-dep_dioxygenase_dom"/>
</dbReference>
<dbReference type="InterPro" id="IPR026992">
    <property type="entry name" value="DIOX_N"/>
</dbReference>
<dbReference type="STRING" id="1220924.W2RRW8"/>
<evidence type="ECO:0000256" key="3">
    <source>
        <dbReference type="ARBA" id="ARBA00023002"/>
    </source>
</evidence>
<dbReference type="GO" id="GO:0016491">
    <property type="term" value="F:oxidoreductase activity"/>
    <property type="evidence" value="ECO:0007669"/>
    <property type="project" value="UniProtKB-KW"/>
</dbReference>
<evidence type="ECO:0000313" key="8">
    <source>
        <dbReference type="Proteomes" id="UP000030752"/>
    </source>
</evidence>
<dbReference type="OrthoDB" id="288590at2759"/>
<evidence type="ECO:0000256" key="5">
    <source>
        <dbReference type="RuleBase" id="RU003682"/>
    </source>
</evidence>
<dbReference type="HOGENOM" id="CLU_010119_6_3_1"/>
<evidence type="ECO:0000256" key="4">
    <source>
        <dbReference type="ARBA" id="ARBA00023004"/>
    </source>
</evidence>
<dbReference type="PANTHER" id="PTHR10209">
    <property type="entry name" value="OXIDOREDUCTASE, 2OG-FE II OXYGENASE FAMILY PROTEIN"/>
    <property type="match status" value="1"/>
</dbReference>
<dbReference type="GO" id="GO:0044283">
    <property type="term" value="P:small molecule biosynthetic process"/>
    <property type="evidence" value="ECO:0007669"/>
    <property type="project" value="UniProtKB-ARBA"/>
</dbReference>
<dbReference type="PANTHER" id="PTHR10209:SF885">
    <property type="entry name" value="2OG-FE(II) OXYGENASE FAMILY, PUTATIVE (AFU_ORTHOLOGUE AFUA_2G00750)-RELATED"/>
    <property type="match status" value="1"/>
</dbReference>
<name>W2RRW8_CYPE1</name>
<dbReference type="GeneID" id="19972769"/>
<organism evidence="7 8">
    <name type="scientific">Cyphellophora europaea (strain CBS 101466)</name>
    <name type="common">Phialophora europaea</name>
    <dbReference type="NCBI Taxonomy" id="1220924"/>
    <lineage>
        <taxon>Eukaryota</taxon>
        <taxon>Fungi</taxon>
        <taxon>Dikarya</taxon>
        <taxon>Ascomycota</taxon>
        <taxon>Pezizomycotina</taxon>
        <taxon>Eurotiomycetes</taxon>
        <taxon>Chaetothyriomycetidae</taxon>
        <taxon>Chaetothyriales</taxon>
        <taxon>Cyphellophoraceae</taxon>
        <taxon>Cyphellophora</taxon>
    </lineage>
</organism>
<reference evidence="7 8" key="1">
    <citation type="submission" date="2013-03" db="EMBL/GenBank/DDBJ databases">
        <title>The Genome Sequence of Phialophora europaea CBS 101466.</title>
        <authorList>
            <consortium name="The Broad Institute Genomics Platform"/>
            <person name="Cuomo C."/>
            <person name="de Hoog S."/>
            <person name="Gorbushina A."/>
            <person name="Walker B."/>
            <person name="Young S.K."/>
            <person name="Zeng Q."/>
            <person name="Gargeya S."/>
            <person name="Fitzgerald M."/>
            <person name="Haas B."/>
            <person name="Abouelleil A."/>
            <person name="Allen A.W."/>
            <person name="Alvarado L."/>
            <person name="Arachchi H.M."/>
            <person name="Berlin A.M."/>
            <person name="Chapman S.B."/>
            <person name="Gainer-Dewar J."/>
            <person name="Goldberg J."/>
            <person name="Griggs A."/>
            <person name="Gujja S."/>
            <person name="Hansen M."/>
            <person name="Howarth C."/>
            <person name="Imamovic A."/>
            <person name="Ireland A."/>
            <person name="Larimer J."/>
            <person name="McCowan C."/>
            <person name="Murphy C."/>
            <person name="Pearson M."/>
            <person name="Poon T.W."/>
            <person name="Priest M."/>
            <person name="Roberts A."/>
            <person name="Saif S."/>
            <person name="Shea T."/>
            <person name="Sisk P."/>
            <person name="Sykes S."/>
            <person name="Wortman J."/>
            <person name="Nusbaum C."/>
            <person name="Birren B."/>
        </authorList>
    </citation>
    <scope>NUCLEOTIDE SEQUENCE [LARGE SCALE GENOMIC DNA]</scope>
    <source>
        <strain evidence="7 8">CBS 101466</strain>
    </source>
</reference>
<dbReference type="InParanoid" id="W2RRW8"/>
<dbReference type="InterPro" id="IPR044861">
    <property type="entry name" value="IPNS-like_FE2OG_OXY"/>
</dbReference>
<proteinExistence type="inferred from homology"/>
<dbReference type="AlphaFoldDB" id="W2RRW8"/>
<dbReference type="EMBL" id="KB822721">
    <property type="protein sequence ID" value="ETN39207.1"/>
    <property type="molecule type" value="Genomic_DNA"/>
</dbReference>
<comment type="similarity">
    <text evidence="1 5">Belongs to the iron/ascorbate-dependent oxidoreductase family.</text>
</comment>
<dbReference type="RefSeq" id="XP_008717992.1">
    <property type="nucleotide sequence ID" value="XM_008719770.1"/>
</dbReference>
<accession>W2RRW8</accession>
<dbReference type="Pfam" id="PF14226">
    <property type="entry name" value="DIOX_N"/>
    <property type="match status" value="1"/>
</dbReference>
<dbReference type="InterPro" id="IPR027443">
    <property type="entry name" value="IPNS-like_sf"/>
</dbReference>
<dbReference type="GO" id="GO:0046872">
    <property type="term" value="F:metal ion binding"/>
    <property type="evidence" value="ECO:0007669"/>
    <property type="project" value="UniProtKB-KW"/>
</dbReference>
<evidence type="ECO:0000259" key="6">
    <source>
        <dbReference type="PROSITE" id="PS51471"/>
    </source>
</evidence>
<dbReference type="SUPFAM" id="SSF51197">
    <property type="entry name" value="Clavaminate synthase-like"/>
    <property type="match status" value="1"/>
</dbReference>
<keyword evidence="2 5" id="KW-0479">Metal-binding</keyword>
<dbReference type="eggNOG" id="KOG0143">
    <property type="taxonomic scope" value="Eukaryota"/>
</dbReference>
<dbReference type="Proteomes" id="UP000030752">
    <property type="component" value="Unassembled WGS sequence"/>
</dbReference>
<sequence>MSDPDFVKLELRTAYGPVYRDVSTKAPREAHADEIPVIDISPIDGDADARKALAEQIKHAAMNTGFFYVKNHGVPEAAIRGALEASKTFFAQPIDKKQLVSKNLGKWYNGYSGNMTSKASPTEGWDIRESFSWRYEPQYDPDPKDPKDVPAEVWPYIRGENYVWDGTDHLPDFKQGCITYWQECLKLARKLVRIFALCLDLPEEYFDSLTQYPGADGVFNYYPAMPEGEEETRKDIGLGSHTDLQCFTLLWQDMNGGLQVLNNEGEWIKATPVEGTFVVNIADYLQRLSNDKLKSTVHRVYNRATVDRYSMPFFYGFQFDQKCGVLPTCTGPDNPPKYEPISCGDWCQLRFQQVDQESKMTAY</sequence>